<dbReference type="GO" id="GO:0030915">
    <property type="term" value="C:Smc5-Smc6 complex"/>
    <property type="evidence" value="ECO:0007669"/>
    <property type="project" value="TreeGrafter"/>
</dbReference>
<dbReference type="GO" id="GO:0003697">
    <property type="term" value="F:single-stranded DNA binding"/>
    <property type="evidence" value="ECO:0007669"/>
    <property type="project" value="TreeGrafter"/>
</dbReference>
<dbReference type="Gene3D" id="3.40.50.300">
    <property type="entry name" value="P-loop containing nucleotide triphosphate hydrolases"/>
    <property type="match status" value="2"/>
</dbReference>
<evidence type="ECO:0000256" key="3">
    <source>
        <dbReference type="ARBA" id="ARBA00023054"/>
    </source>
</evidence>
<evidence type="ECO:0000256" key="2">
    <source>
        <dbReference type="ARBA" id="ARBA00018687"/>
    </source>
</evidence>
<sequence>MPRPKRAAALVVAGSDDDDDDDRGAAAAARASARTTVAPTPPATASRSKRPRAHEAPSSDDGHARRGGVIPNGTATAASPADATTVATPATPTTLLRTGPLELQGFVRTRVRDAAAVNAEARAFAGEPEFAHGAVRRVRLRNFCCYTDTEFRCGPRFNLIVGPNGTGKSSIVAAICLALTGATSAIDPERPLASYIGLGTAPCVIDLDLQGPTPDTRYTITRELLRSPSSARSQWTLDGRPTDEAAVRQLVRRLNIDLSDPTQFSAQRLAAQIAKLSPEALLRTVLANAGDYPDIVAQHDAIVAAQREHSVMSSRIAEAQTQLAKLIAQKEQSKKAQARIDEIKHLQEQVRTMNAYMTYRTFAAKQSEARQLQKQRDACAQRVADATARLAPLRQTVAAAATRRDQAFAEEARRRREMDRRITRMETLASEFDMKDLEIDTARSRIESAMQRRNNTAHRIEEVEGQVADQTAVVEQRAAALVADGFSLEDGVVVDSPALVAAKAAVEAARTQRTTCEQDVKDARAAIARLTAARKECQTRIDKRQLELRDAATPERIRREVLTKLHNSHEGMQAYDGIQRAWAAAFPDAPPPVMLGLAIQVPDARYAAVVEAALHNLSYGAYIFVDEAGVAWFRRVSERYGRIGYGMCDKPLSAYPCPQSRAWIQAQGFDGYLIDFIEADDVTLGYLCSKANIHRTPVALADVDQARARASGLTAWYAGGCAVAIKAAYGREMVQQVGLHAPRIFLDRGTSTAAAADLRDKLAREQQQLAEITADLTAREAELPPLDAALRQASDAFHAAQARAAPCKRPVVAYTDARNVLDRLQMQLSRERVKHTQAITQVEEAQRAVAAARAQSVQRVIQHGADVEANAALWTQLIDAFNQRRDAEAAWAQPADALAQYEAQHQILQRAYSDLDAQTSEAFKWLEDHKAELREVKRSFPPTKYHALHQTSRALSLEQLQTQQSTRVGKLAGLVNAGAMDGDDVRQTLEQLNAEIARYEAEQQPGALHAHSDRLKAQLTAYARQLHDLVTRLHASFAAAFMRIINLPARIVLGHVDAADPRGASAKALAANASAADVAQHLGDVGKLGLTIQVTFREGMPPTPLSALQSGGECALSQMLFIIALKEISNAPLFLADECNQGMDSRNEAATFRELLELGRSAKSPQMFYISPRSIADLDINDSCHVLITFYGRYLHRRFGKGFFDGI</sequence>
<feature type="region of interest" description="Disordered" evidence="5">
    <location>
        <begin position="1"/>
        <end position="93"/>
    </location>
</feature>
<dbReference type="STRING" id="1555241.A0A4P9XD67"/>
<dbReference type="InterPro" id="IPR003395">
    <property type="entry name" value="RecF/RecN/SMC_N"/>
</dbReference>
<feature type="domain" description="RecF/RecN/SMC N-terminal" evidence="6">
    <location>
        <begin position="135"/>
        <end position="1171"/>
    </location>
</feature>
<dbReference type="GO" id="GO:0000724">
    <property type="term" value="P:double-strand break repair via homologous recombination"/>
    <property type="evidence" value="ECO:0007669"/>
    <property type="project" value="TreeGrafter"/>
</dbReference>
<dbReference type="Pfam" id="PF02463">
    <property type="entry name" value="SMC_N"/>
    <property type="match status" value="1"/>
</dbReference>
<dbReference type="SUPFAM" id="SSF52540">
    <property type="entry name" value="P-loop containing nucleoside triphosphate hydrolases"/>
    <property type="match status" value="1"/>
</dbReference>
<dbReference type="InterPro" id="IPR027417">
    <property type="entry name" value="P-loop_NTPase"/>
</dbReference>
<feature type="compositionally biased region" description="Low complexity" evidence="5">
    <location>
        <begin position="74"/>
        <end position="93"/>
    </location>
</feature>
<protein>
    <recommendedName>
        <fullName evidence="2">Structural maintenance of chromosomes protein 5</fullName>
    </recommendedName>
</protein>
<evidence type="ECO:0000256" key="1">
    <source>
        <dbReference type="ARBA" id="ARBA00010171"/>
    </source>
</evidence>
<feature type="compositionally biased region" description="Basic and acidic residues" evidence="5">
    <location>
        <begin position="53"/>
        <end position="64"/>
    </location>
</feature>
<dbReference type="EMBL" id="ML014123">
    <property type="protein sequence ID" value="RKP03395.1"/>
    <property type="molecule type" value="Genomic_DNA"/>
</dbReference>
<dbReference type="OrthoDB" id="10254973at2759"/>
<evidence type="ECO:0000256" key="4">
    <source>
        <dbReference type="SAM" id="Coils"/>
    </source>
</evidence>
<dbReference type="GO" id="GO:0005634">
    <property type="term" value="C:nucleus"/>
    <property type="evidence" value="ECO:0007669"/>
    <property type="project" value="TreeGrafter"/>
</dbReference>
<keyword evidence="3 4" id="KW-0175">Coiled coil</keyword>
<dbReference type="PANTHER" id="PTHR45916">
    <property type="entry name" value="STRUCTURAL MAINTENANCE OF CHROMOSOMES PROTEIN 5"/>
    <property type="match status" value="1"/>
</dbReference>
<organism evidence="7 8">
    <name type="scientific">Caulochytrium protostelioides</name>
    <dbReference type="NCBI Taxonomy" id="1555241"/>
    <lineage>
        <taxon>Eukaryota</taxon>
        <taxon>Fungi</taxon>
        <taxon>Fungi incertae sedis</taxon>
        <taxon>Chytridiomycota</taxon>
        <taxon>Chytridiomycota incertae sedis</taxon>
        <taxon>Chytridiomycetes</taxon>
        <taxon>Caulochytriales</taxon>
        <taxon>Caulochytriaceae</taxon>
        <taxon>Caulochytrium</taxon>
    </lineage>
</organism>
<evidence type="ECO:0000313" key="8">
    <source>
        <dbReference type="Proteomes" id="UP000274922"/>
    </source>
</evidence>
<proteinExistence type="inferred from homology"/>
<evidence type="ECO:0000259" key="6">
    <source>
        <dbReference type="Pfam" id="PF02463"/>
    </source>
</evidence>
<feature type="coiled-coil region" evidence="4">
    <location>
        <begin position="755"/>
        <end position="782"/>
    </location>
</feature>
<evidence type="ECO:0000313" key="7">
    <source>
        <dbReference type="EMBL" id="RKP03395.1"/>
    </source>
</evidence>
<reference evidence="8" key="1">
    <citation type="journal article" date="2018" name="Nat. Microbiol.">
        <title>Leveraging single-cell genomics to expand the fungal tree of life.</title>
        <authorList>
            <person name="Ahrendt S.R."/>
            <person name="Quandt C.A."/>
            <person name="Ciobanu D."/>
            <person name="Clum A."/>
            <person name="Salamov A."/>
            <person name="Andreopoulos B."/>
            <person name="Cheng J.F."/>
            <person name="Woyke T."/>
            <person name="Pelin A."/>
            <person name="Henrissat B."/>
            <person name="Reynolds N.K."/>
            <person name="Benny G.L."/>
            <person name="Smith M.E."/>
            <person name="James T.Y."/>
            <person name="Grigoriev I.V."/>
        </authorList>
    </citation>
    <scope>NUCLEOTIDE SEQUENCE [LARGE SCALE GENOMIC DNA]</scope>
    <source>
        <strain evidence="8">ATCC 52028</strain>
    </source>
</reference>
<dbReference type="PANTHER" id="PTHR45916:SF1">
    <property type="entry name" value="STRUCTURAL MAINTENANCE OF CHROMOSOMES PROTEIN 5"/>
    <property type="match status" value="1"/>
</dbReference>
<name>A0A4P9XD67_9FUNG</name>
<comment type="similarity">
    <text evidence="1">Belongs to the SMC family. SMC5 subfamily.</text>
</comment>
<keyword evidence="8" id="KW-1185">Reference proteome</keyword>
<dbReference type="AlphaFoldDB" id="A0A4P9XD67"/>
<feature type="compositionally biased region" description="Low complexity" evidence="5">
    <location>
        <begin position="25"/>
        <end position="46"/>
    </location>
</feature>
<dbReference type="Proteomes" id="UP000274922">
    <property type="component" value="Unassembled WGS sequence"/>
</dbReference>
<gene>
    <name evidence="7" type="ORF">CXG81DRAFT_23921</name>
</gene>
<accession>A0A4P9XD67</accession>
<evidence type="ECO:0000256" key="5">
    <source>
        <dbReference type="SAM" id="MobiDB-lite"/>
    </source>
</evidence>